<comment type="caution">
    <text evidence="2">The sequence shown here is derived from an EMBL/GenBank/DDBJ whole genome shotgun (WGS) entry which is preliminary data.</text>
</comment>
<dbReference type="GO" id="GO:0016747">
    <property type="term" value="F:acyltransferase activity, transferring groups other than amino-acyl groups"/>
    <property type="evidence" value="ECO:0007669"/>
    <property type="project" value="InterPro"/>
</dbReference>
<organism evidence="2 3">
    <name type="scientific">Idiomarina zobellii</name>
    <dbReference type="NCBI Taxonomy" id="86103"/>
    <lineage>
        <taxon>Bacteria</taxon>
        <taxon>Pseudomonadati</taxon>
        <taxon>Pseudomonadota</taxon>
        <taxon>Gammaproteobacteria</taxon>
        <taxon>Alteromonadales</taxon>
        <taxon>Idiomarinaceae</taxon>
        <taxon>Idiomarina</taxon>
    </lineage>
</organism>
<dbReference type="AlphaFoldDB" id="A0A837NIN2"/>
<sequence>MPVKAGDFWQQQWTVPGETESNNLTIRPLRESDKARFFHAYMTSQKWLYKKLGWSWPSEKSTLEQNSTMVNYHLEQAAEKTAFTYIVIDKSDSSIVGAVYMVPVAPERQEQSGISRNAYNAEVSWWLLESAVDNNLHNDLFSLLTRWLGESWPWRQVMFPVSDNNATALQLLESSEARYIGRNLDTQEKYFSYAISRK</sequence>
<accession>A0A837NIN2</accession>
<keyword evidence="3" id="KW-1185">Reference proteome</keyword>
<evidence type="ECO:0000313" key="2">
    <source>
        <dbReference type="EMBL" id="KPD23769.1"/>
    </source>
</evidence>
<dbReference type="RefSeq" id="WP_053953758.1">
    <property type="nucleotide sequence ID" value="NZ_FNCB01000006.1"/>
</dbReference>
<evidence type="ECO:0000313" key="3">
    <source>
        <dbReference type="Proteomes" id="UP000053030"/>
    </source>
</evidence>
<proteinExistence type="predicted"/>
<reference evidence="2 3" key="1">
    <citation type="submission" date="2015-08" db="EMBL/GenBank/DDBJ databases">
        <title>Genome sequencing and assembly of the deep-sea bacterium Idiomarina zobellii.</title>
        <authorList>
            <person name="Mithoefer S.D."/>
            <person name="Rheaume B.A."/>
            <person name="MacLea K.S."/>
        </authorList>
    </citation>
    <scope>NUCLEOTIDE SEQUENCE [LARGE SCALE GENOMIC DNA]</scope>
    <source>
        <strain evidence="2 3">KMM 231</strain>
    </source>
</reference>
<dbReference type="InterPro" id="IPR000182">
    <property type="entry name" value="GNAT_dom"/>
</dbReference>
<dbReference type="SUPFAM" id="SSF55729">
    <property type="entry name" value="Acyl-CoA N-acyltransferases (Nat)"/>
    <property type="match status" value="1"/>
</dbReference>
<gene>
    <name evidence="2" type="ORF">AFK76_07605</name>
</gene>
<name>A0A837NIN2_9GAMM</name>
<dbReference type="Gene3D" id="3.40.630.30">
    <property type="match status" value="1"/>
</dbReference>
<dbReference type="Pfam" id="PF13302">
    <property type="entry name" value="Acetyltransf_3"/>
    <property type="match status" value="1"/>
</dbReference>
<feature type="domain" description="N-acetyltransferase" evidence="1">
    <location>
        <begin position="24"/>
        <end position="174"/>
    </location>
</feature>
<dbReference type="OrthoDB" id="6400338at2"/>
<evidence type="ECO:0000259" key="1">
    <source>
        <dbReference type="Pfam" id="PF13302"/>
    </source>
</evidence>
<dbReference type="InterPro" id="IPR016181">
    <property type="entry name" value="Acyl_CoA_acyltransferase"/>
</dbReference>
<protein>
    <recommendedName>
        <fullName evidence="1">N-acetyltransferase domain-containing protein</fullName>
    </recommendedName>
</protein>
<dbReference type="EMBL" id="LHSG01000006">
    <property type="protein sequence ID" value="KPD23769.1"/>
    <property type="molecule type" value="Genomic_DNA"/>
</dbReference>
<dbReference type="Proteomes" id="UP000053030">
    <property type="component" value="Unassembled WGS sequence"/>
</dbReference>